<accession>A0A096AVI6</accession>
<evidence type="ECO:0000313" key="1">
    <source>
        <dbReference type="EMBL" id="KGF50741.1"/>
    </source>
</evidence>
<keyword evidence="2" id="KW-1185">Reference proteome</keyword>
<sequence>MEDGKEESINSVQFLKTDPKARYQGYSFYFREGFCWNLINGTRSSNDLKFRMAPIGVNDVGSMTLHLCEHKFLSNSLILAVGNSLLINKYTEAYVNFTVNFQVNDCRQIPIIIPSSEELQNIESLIDKVISIKKSALETGSETDCIDTDLLLIENEIDNAVLSLYRI</sequence>
<name>A0A096AVI6_9BACT</name>
<gene>
    <name evidence="1" type="ORF">HMPREF9302_09765</name>
</gene>
<dbReference type="AlphaFoldDB" id="A0A096AVI6"/>
<dbReference type="EMBL" id="JRNU01000072">
    <property type="protein sequence ID" value="KGF50741.1"/>
    <property type="molecule type" value="Genomic_DNA"/>
</dbReference>
<reference evidence="1 2" key="1">
    <citation type="submission" date="2014-07" db="EMBL/GenBank/DDBJ databases">
        <authorList>
            <person name="McCorrison J."/>
            <person name="Sanka R."/>
            <person name="Torralba M."/>
            <person name="Gillis M."/>
            <person name="Haft D.H."/>
            <person name="Methe B."/>
            <person name="Sutton G."/>
            <person name="Nelson K.E."/>
        </authorList>
    </citation>
    <scope>NUCLEOTIDE SEQUENCE [LARGE SCALE GENOMIC DNA]</scope>
    <source>
        <strain evidence="1 2">DNF00058</strain>
    </source>
</reference>
<evidence type="ECO:0000313" key="2">
    <source>
        <dbReference type="Proteomes" id="UP000029614"/>
    </source>
</evidence>
<dbReference type="OrthoDB" id="32195at2"/>
<dbReference type="RefSeq" id="WP_036856869.1">
    <property type="nucleotide sequence ID" value="NZ_JRNU01000072.1"/>
</dbReference>
<comment type="caution">
    <text evidence="1">The sequence shown here is derived from an EMBL/GenBank/DDBJ whole genome shotgun (WGS) entry which is preliminary data.</text>
</comment>
<proteinExistence type="predicted"/>
<organism evidence="1 2">
    <name type="scientific">Prevotella amnii DNF00058</name>
    <dbReference type="NCBI Taxonomy" id="1401066"/>
    <lineage>
        <taxon>Bacteria</taxon>
        <taxon>Pseudomonadati</taxon>
        <taxon>Bacteroidota</taxon>
        <taxon>Bacteroidia</taxon>
        <taxon>Bacteroidales</taxon>
        <taxon>Prevotellaceae</taxon>
        <taxon>Prevotella</taxon>
    </lineage>
</organism>
<evidence type="ECO:0008006" key="3">
    <source>
        <dbReference type="Google" id="ProtNLM"/>
    </source>
</evidence>
<protein>
    <recommendedName>
        <fullName evidence="3">Type I restriction modification DNA specificity domain-containing protein</fullName>
    </recommendedName>
</protein>
<dbReference type="Proteomes" id="UP000029614">
    <property type="component" value="Unassembled WGS sequence"/>
</dbReference>